<protein>
    <recommendedName>
        <fullName evidence="2">DNA-binding protein HU</fullName>
    </recommendedName>
</protein>
<dbReference type="Pfam" id="PF00216">
    <property type="entry name" value="Bac_DNA_binding"/>
    <property type="match status" value="1"/>
</dbReference>
<reference evidence="6 7" key="1">
    <citation type="submission" date="2017-03" db="EMBL/GenBank/DDBJ databases">
        <title>wgs assembly of Dolosigranulum pigrum KPL CDC strains.</title>
        <authorList>
            <person name="Brugger S.D."/>
            <person name="Pettigrew M."/>
            <person name="Kong Y."/>
            <person name="Lemon K.P."/>
        </authorList>
    </citation>
    <scope>NUCLEOTIDE SEQUENCE [LARGE SCALE GENOMIC DNA]</scope>
    <source>
        <strain evidence="6 7">KPL1931_CDC4294-98</strain>
    </source>
</reference>
<comment type="similarity">
    <text evidence="1 5">Belongs to the bacterial histone-like protein family.</text>
</comment>
<dbReference type="RefSeq" id="WP_112790374.1">
    <property type="nucleotide sequence ID" value="NZ_NAQV01000023.1"/>
</dbReference>
<keyword evidence="4" id="KW-0238">DNA-binding</keyword>
<dbReference type="GO" id="GO:0005829">
    <property type="term" value="C:cytosol"/>
    <property type="evidence" value="ECO:0007669"/>
    <property type="project" value="TreeGrafter"/>
</dbReference>
<dbReference type="PANTHER" id="PTHR33175">
    <property type="entry name" value="DNA-BINDING PROTEIN HU"/>
    <property type="match status" value="1"/>
</dbReference>
<evidence type="ECO:0000256" key="3">
    <source>
        <dbReference type="ARBA" id="ARBA00023067"/>
    </source>
</evidence>
<dbReference type="GO" id="GO:0030261">
    <property type="term" value="P:chromosome condensation"/>
    <property type="evidence" value="ECO:0007669"/>
    <property type="project" value="UniProtKB-KW"/>
</dbReference>
<accession>A0A328KI13</accession>
<dbReference type="AlphaFoldDB" id="A0A328KI13"/>
<dbReference type="SUPFAM" id="SSF47729">
    <property type="entry name" value="IHF-like DNA-binding proteins"/>
    <property type="match status" value="1"/>
</dbReference>
<dbReference type="InterPro" id="IPR000119">
    <property type="entry name" value="Hist_DNA-bd"/>
</dbReference>
<dbReference type="SMART" id="SM00411">
    <property type="entry name" value="BHL"/>
    <property type="match status" value="1"/>
</dbReference>
<evidence type="ECO:0000313" key="6">
    <source>
        <dbReference type="EMBL" id="RAN62426.1"/>
    </source>
</evidence>
<dbReference type="InterPro" id="IPR010992">
    <property type="entry name" value="IHF-like_DNA-bd_dom_sf"/>
</dbReference>
<evidence type="ECO:0000256" key="2">
    <source>
        <dbReference type="ARBA" id="ARBA00021922"/>
    </source>
</evidence>
<evidence type="ECO:0000256" key="5">
    <source>
        <dbReference type="RuleBase" id="RU003939"/>
    </source>
</evidence>
<dbReference type="Gene3D" id="4.10.520.10">
    <property type="entry name" value="IHF-like DNA-binding proteins"/>
    <property type="match status" value="1"/>
</dbReference>
<dbReference type="Proteomes" id="UP000249099">
    <property type="component" value="Unassembled WGS sequence"/>
</dbReference>
<dbReference type="GO" id="GO:0030527">
    <property type="term" value="F:structural constituent of chromatin"/>
    <property type="evidence" value="ECO:0007669"/>
    <property type="project" value="InterPro"/>
</dbReference>
<name>A0A328KI13_9LACT</name>
<gene>
    <name evidence="6" type="ORF">B8A44_07710</name>
</gene>
<evidence type="ECO:0000313" key="7">
    <source>
        <dbReference type="Proteomes" id="UP000249099"/>
    </source>
</evidence>
<evidence type="ECO:0000256" key="1">
    <source>
        <dbReference type="ARBA" id="ARBA00010529"/>
    </source>
</evidence>
<dbReference type="EMBL" id="NAQV01000023">
    <property type="protein sequence ID" value="RAN62426.1"/>
    <property type="molecule type" value="Genomic_DNA"/>
</dbReference>
<keyword evidence="3" id="KW-0226">DNA condensation</keyword>
<dbReference type="GO" id="GO:0003677">
    <property type="term" value="F:DNA binding"/>
    <property type="evidence" value="ECO:0007669"/>
    <property type="project" value="UniProtKB-KW"/>
</dbReference>
<dbReference type="PANTHER" id="PTHR33175:SF3">
    <property type="entry name" value="DNA-BINDING PROTEIN HU-BETA"/>
    <property type="match status" value="1"/>
</dbReference>
<proteinExistence type="inferred from homology"/>
<comment type="caution">
    <text evidence="6">The sequence shown here is derived from an EMBL/GenBank/DDBJ whole genome shotgun (WGS) entry which is preliminary data.</text>
</comment>
<sequence length="91" mass="10102">MAVGKKELVTMMAEKTKTTKKAAGELYDAFVESVTDMLFDGEDVAISGLVSFKNEHKPAHKRTVYFSGKPEEIQVEERIAVKAKASKTLEH</sequence>
<organism evidence="6 7">
    <name type="scientific">Dolosigranulum pigrum</name>
    <dbReference type="NCBI Taxonomy" id="29394"/>
    <lineage>
        <taxon>Bacteria</taxon>
        <taxon>Bacillati</taxon>
        <taxon>Bacillota</taxon>
        <taxon>Bacilli</taxon>
        <taxon>Lactobacillales</taxon>
        <taxon>Carnobacteriaceae</taxon>
        <taxon>Dolosigranulum</taxon>
    </lineage>
</organism>
<evidence type="ECO:0000256" key="4">
    <source>
        <dbReference type="ARBA" id="ARBA00023125"/>
    </source>
</evidence>